<evidence type="ECO:0000313" key="3">
    <source>
        <dbReference type="Proteomes" id="UP000053605"/>
    </source>
</evidence>
<feature type="non-terminal residue" evidence="2">
    <location>
        <position position="46"/>
    </location>
</feature>
<keyword evidence="3" id="KW-1185">Reference proteome</keyword>
<organism evidence="2 3">
    <name type="scientific">Opisthocomus hoazin</name>
    <name type="common">Hoatzin</name>
    <name type="synonym">Phasianus hoazin</name>
    <dbReference type="NCBI Taxonomy" id="30419"/>
    <lineage>
        <taxon>Eukaryota</taxon>
        <taxon>Metazoa</taxon>
        <taxon>Chordata</taxon>
        <taxon>Craniata</taxon>
        <taxon>Vertebrata</taxon>
        <taxon>Euteleostomi</taxon>
        <taxon>Archelosauria</taxon>
        <taxon>Archosauria</taxon>
        <taxon>Dinosauria</taxon>
        <taxon>Saurischia</taxon>
        <taxon>Theropoda</taxon>
        <taxon>Coelurosauria</taxon>
        <taxon>Aves</taxon>
        <taxon>Neognathae</taxon>
        <taxon>Neoaves</taxon>
        <taxon>Opisthocomiformes</taxon>
        <taxon>Opisthocomidae</taxon>
        <taxon>Opisthocomus</taxon>
    </lineage>
</organism>
<protein>
    <submittedName>
        <fullName evidence="2">Uncharacterized protein</fullName>
    </submittedName>
</protein>
<dbReference type="PhylomeDB" id="A0A091VZY7"/>
<proteinExistence type="predicted"/>
<name>A0A091VZY7_OPIHO</name>
<reference evidence="2 3" key="1">
    <citation type="submission" date="2014-04" db="EMBL/GenBank/DDBJ databases">
        <title>Genome evolution of avian class.</title>
        <authorList>
            <person name="Zhang G."/>
            <person name="Li C."/>
        </authorList>
    </citation>
    <scope>NUCLEOTIDE SEQUENCE [LARGE SCALE GENOMIC DNA]</scope>
    <source>
        <strain evidence="2">BGI_N306</strain>
    </source>
</reference>
<evidence type="ECO:0000256" key="1">
    <source>
        <dbReference type="SAM" id="MobiDB-lite"/>
    </source>
</evidence>
<feature type="non-terminal residue" evidence="2">
    <location>
        <position position="1"/>
    </location>
</feature>
<accession>A0A091VZY7</accession>
<gene>
    <name evidence="2" type="ORF">N306_14421</name>
</gene>
<evidence type="ECO:0000313" key="2">
    <source>
        <dbReference type="EMBL" id="KFR08764.1"/>
    </source>
</evidence>
<dbReference type="Proteomes" id="UP000053605">
    <property type="component" value="Unassembled WGS sequence"/>
</dbReference>
<feature type="region of interest" description="Disordered" evidence="1">
    <location>
        <begin position="1"/>
        <end position="46"/>
    </location>
</feature>
<sequence>PASLAREAPSATVVAENAREVTAPRADGHSVTAEDAAKSSRGGGAH</sequence>
<dbReference type="AlphaFoldDB" id="A0A091VZY7"/>
<dbReference type="EMBL" id="KK734467">
    <property type="protein sequence ID" value="KFR08764.1"/>
    <property type="molecule type" value="Genomic_DNA"/>
</dbReference>